<evidence type="ECO:0000256" key="3">
    <source>
        <dbReference type="ARBA" id="ARBA00023002"/>
    </source>
</evidence>
<keyword evidence="5" id="KW-0349">Heme</keyword>
<evidence type="ECO:0000256" key="2">
    <source>
        <dbReference type="ARBA" id="ARBA00022723"/>
    </source>
</evidence>
<evidence type="ECO:0000256" key="1">
    <source>
        <dbReference type="ARBA" id="ARBA00010617"/>
    </source>
</evidence>
<dbReference type="SUPFAM" id="SSF48264">
    <property type="entry name" value="Cytochrome P450"/>
    <property type="match status" value="1"/>
</dbReference>
<proteinExistence type="inferred from homology"/>
<dbReference type="InterPro" id="IPR036396">
    <property type="entry name" value="Cyt_P450_sf"/>
</dbReference>
<keyword evidence="4 5" id="KW-0408">Iron</keyword>
<dbReference type="InterPro" id="IPR002401">
    <property type="entry name" value="Cyt_P450_E_grp-I"/>
</dbReference>
<dbReference type="PRINTS" id="PR00385">
    <property type="entry name" value="P450"/>
</dbReference>
<dbReference type="GO" id="GO:0016705">
    <property type="term" value="F:oxidoreductase activity, acting on paired donors, with incorporation or reduction of molecular oxygen"/>
    <property type="evidence" value="ECO:0007669"/>
    <property type="project" value="InterPro"/>
</dbReference>
<dbReference type="GO" id="GO:0020037">
    <property type="term" value="F:heme binding"/>
    <property type="evidence" value="ECO:0007669"/>
    <property type="project" value="InterPro"/>
</dbReference>
<keyword evidence="7" id="KW-1185">Reference proteome</keyword>
<dbReference type="EMBL" id="CP097502">
    <property type="protein sequence ID" value="URD77046.1"/>
    <property type="molecule type" value="Genomic_DNA"/>
</dbReference>
<dbReference type="GO" id="GO:0005506">
    <property type="term" value="F:iron ion binding"/>
    <property type="evidence" value="ECO:0007669"/>
    <property type="project" value="InterPro"/>
</dbReference>
<dbReference type="Gene3D" id="1.10.630.10">
    <property type="entry name" value="Cytochrome P450"/>
    <property type="match status" value="1"/>
</dbReference>
<feature type="binding site" description="axial binding residue" evidence="5">
    <location>
        <position position="442"/>
    </location>
    <ligand>
        <name>heme</name>
        <dbReference type="ChEBI" id="CHEBI:30413"/>
    </ligand>
    <ligandPart>
        <name>Fe</name>
        <dbReference type="ChEBI" id="CHEBI:18248"/>
    </ligandPart>
</feature>
<sequence length="511" mass="57542">MAVISICFLDSLPLLSLVLLLFCVVLLLRSFAGSSSSYGPKMHPVMGCLVPFYRNRHRLLDWYTELLASSPTQTIVIGRFGARRTVVTANPDNVEHVLRTNFPNYPKGEAFTDILGDLLGCGIFNADGQLWHTQRKLASHEFTTKSLRKFVVETLESEAEERLLPILASACADRRAVDVQDLLRRFAFDTICKVSLGTDPCYLDASLPESELANAFEVASGISARRGAAPMAAVWKLKRAFDVGSERRLRGAVKLIHESIMEQIRTRKTEMEKGTEHNDLLTRLIFGGHSEEVIRDMVISFVMAGRDTTSAALTWFFWLISCRPDIEAEIVDEVKRFKGRLSYQELKDMKVLEACLCESMRMYPPVAWDSKHAAGSDELPDGTRIKKGDRVTYFPYGMGRMERLWGKNCREFDHRRWLSEHGEVVRASPYKFPVFQAGPRVCLGKEMAFAQMKYIAAAVLGRFELRRDHRHSRPPVFVPLLTAHMAGGLQMVVEKRKGEAAQGSSHTGCST</sequence>
<organism evidence="6 7">
    <name type="scientific">Musa troglodytarum</name>
    <name type="common">fe'i banana</name>
    <dbReference type="NCBI Taxonomy" id="320322"/>
    <lineage>
        <taxon>Eukaryota</taxon>
        <taxon>Viridiplantae</taxon>
        <taxon>Streptophyta</taxon>
        <taxon>Embryophyta</taxon>
        <taxon>Tracheophyta</taxon>
        <taxon>Spermatophyta</taxon>
        <taxon>Magnoliopsida</taxon>
        <taxon>Liliopsida</taxon>
        <taxon>Zingiberales</taxon>
        <taxon>Musaceae</taxon>
        <taxon>Musa</taxon>
    </lineage>
</organism>
<dbReference type="Proteomes" id="UP001055439">
    <property type="component" value="Chromosome 1"/>
</dbReference>
<dbReference type="Pfam" id="PF00067">
    <property type="entry name" value="p450"/>
    <property type="match status" value="1"/>
</dbReference>
<comment type="cofactor">
    <cofactor evidence="5">
        <name>heme</name>
        <dbReference type="ChEBI" id="CHEBI:30413"/>
    </cofactor>
</comment>
<name>A0A9E7EHP1_9LILI</name>
<dbReference type="InterPro" id="IPR001128">
    <property type="entry name" value="Cyt_P450"/>
</dbReference>
<dbReference type="PRINTS" id="PR00463">
    <property type="entry name" value="EP450I"/>
</dbReference>
<evidence type="ECO:0000256" key="4">
    <source>
        <dbReference type="ARBA" id="ARBA00023004"/>
    </source>
</evidence>
<dbReference type="CDD" id="cd11064">
    <property type="entry name" value="CYP86A"/>
    <property type="match status" value="1"/>
</dbReference>
<evidence type="ECO:0000313" key="6">
    <source>
        <dbReference type="EMBL" id="URD77046.1"/>
    </source>
</evidence>
<dbReference type="GO" id="GO:0004497">
    <property type="term" value="F:monooxygenase activity"/>
    <property type="evidence" value="ECO:0007669"/>
    <property type="project" value="InterPro"/>
</dbReference>
<evidence type="ECO:0000256" key="5">
    <source>
        <dbReference type="PIRSR" id="PIRSR602401-1"/>
    </source>
</evidence>
<comment type="similarity">
    <text evidence="1">Belongs to the cytochrome P450 family.</text>
</comment>
<evidence type="ECO:0000313" key="7">
    <source>
        <dbReference type="Proteomes" id="UP001055439"/>
    </source>
</evidence>
<dbReference type="PANTHER" id="PTHR24296">
    <property type="entry name" value="CYTOCHROME P450"/>
    <property type="match status" value="1"/>
</dbReference>
<reference evidence="6" key="1">
    <citation type="submission" date="2022-05" db="EMBL/GenBank/DDBJ databases">
        <title>The Musa troglodytarum L. genome provides insights into the mechanism of non-climacteric behaviour and enrichment of carotenoids.</title>
        <authorList>
            <person name="Wang J."/>
        </authorList>
    </citation>
    <scope>NUCLEOTIDE SEQUENCE</scope>
    <source>
        <tissue evidence="6">Leaf</tissue>
    </source>
</reference>
<accession>A0A9E7EHP1</accession>
<keyword evidence="2 5" id="KW-0479">Metal-binding</keyword>
<gene>
    <name evidence="6" type="ORF">MUK42_09974</name>
</gene>
<protein>
    <submittedName>
        <fullName evidence="6">Cytochrome P450</fullName>
    </submittedName>
</protein>
<dbReference type="AlphaFoldDB" id="A0A9E7EHP1"/>
<keyword evidence="3" id="KW-0560">Oxidoreductase</keyword>
<dbReference type="OrthoDB" id="1470350at2759"/>